<evidence type="ECO:0000313" key="11">
    <source>
        <dbReference type="EMBL" id="KAF5322662.1"/>
    </source>
</evidence>
<dbReference type="InterPro" id="IPR011545">
    <property type="entry name" value="DEAD/DEAH_box_helicase_dom"/>
</dbReference>
<dbReference type="PROSITE" id="PS51194">
    <property type="entry name" value="HELICASE_CTER"/>
    <property type="match status" value="1"/>
</dbReference>
<dbReference type="InterPro" id="IPR014001">
    <property type="entry name" value="Helicase_ATP-bd"/>
</dbReference>
<feature type="compositionally biased region" description="Polar residues" evidence="8">
    <location>
        <begin position="442"/>
        <end position="451"/>
    </location>
</feature>
<dbReference type="EMBL" id="JAACJJ010000028">
    <property type="protein sequence ID" value="KAF5322662.1"/>
    <property type="molecule type" value="Genomic_DNA"/>
</dbReference>
<keyword evidence="2" id="KW-0547">Nucleotide-binding</keyword>
<gene>
    <name evidence="11" type="ORF">D9619_000013</name>
</gene>
<sequence length="506" mass="56261">MVSTVKMPEPWTMPTVHNPPNPRDWSIKEVRDLVEQKLGKRPCWIQILAAKALRAGKDLVVCARTGAGKTMSFWIALLLDMEEGGRRMIFVVAPLNSLGKQNAPILSQIEAAGLTSIAVSAENANPKTFKRHLDTPTKSVWAQDIAEGKYRVVTINPEILMTHPEVRKMWKTPAVTSKIQYFVFDEGHCISQWASFREQYSKLGDLRYLIPEDVPFYVASATLPQATLNEVVNALHLRAGQGTEYIMRSNDRPEISLMVRGMVHPAKSWKDLDFLVPDGYSASDVPLPKFLVFFDNIKEAEKAWEHLVKRLPASLHHRISYFHATLTPKQREDEIEAMSSGEKWGMGMDISGIEIVVQWRAPSNLSTLWQRFGRAARSEGQQGVAILIVAGQDLHENRLRKAENAKKKKNSAKEGIGTKRKNAPAPSNNTHPNKRPAFTAANAAQPTTAGNLPQDVDIDADVSDADAEGEDDDEDENDDEDDPNQSSSVVVVVEAVFIEADSKADP</sequence>
<proteinExistence type="inferred from homology"/>
<accession>A0A8H5F3X0</accession>
<dbReference type="PROSITE" id="PS51192">
    <property type="entry name" value="HELICASE_ATP_BIND_1"/>
    <property type="match status" value="1"/>
</dbReference>
<keyword evidence="4" id="KW-0238">DNA-binding</keyword>
<dbReference type="GO" id="GO:0005737">
    <property type="term" value="C:cytoplasm"/>
    <property type="evidence" value="ECO:0007669"/>
    <property type="project" value="TreeGrafter"/>
</dbReference>
<dbReference type="AlphaFoldDB" id="A0A8H5F3X0"/>
<comment type="caution">
    <text evidence="11">The sequence shown here is derived from an EMBL/GenBank/DDBJ whole genome shotgun (WGS) entry which is preliminary data.</text>
</comment>
<dbReference type="InterPro" id="IPR001650">
    <property type="entry name" value="Helicase_C-like"/>
</dbReference>
<dbReference type="Proteomes" id="UP000567179">
    <property type="component" value="Unassembled WGS sequence"/>
</dbReference>
<dbReference type="GO" id="GO:0000724">
    <property type="term" value="P:double-strand break repair via homologous recombination"/>
    <property type="evidence" value="ECO:0007669"/>
    <property type="project" value="TreeGrafter"/>
</dbReference>
<dbReference type="Gene3D" id="3.40.50.300">
    <property type="entry name" value="P-loop containing nucleotide triphosphate hydrolases"/>
    <property type="match status" value="2"/>
</dbReference>
<dbReference type="SMART" id="SM00487">
    <property type="entry name" value="DEXDc"/>
    <property type="match status" value="1"/>
</dbReference>
<feature type="region of interest" description="Disordered" evidence="8">
    <location>
        <begin position="402"/>
        <end position="490"/>
    </location>
</feature>
<dbReference type="PANTHER" id="PTHR13710:SF105">
    <property type="entry name" value="ATP-DEPENDENT DNA HELICASE Q1"/>
    <property type="match status" value="1"/>
</dbReference>
<dbReference type="GO" id="GO:0009378">
    <property type="term" value="F:four-way junction helicase activity"/>
    <property type="evidence" value="ECO:0007669"/>
    <property type="project" value="TreeGrafter"/>
</dbReference>
<reference evidence="11 12" key="1">
    <citation type="journal article" date="2020" name="ISME J.">
        <title>Uncovering the hidden diversity of litter-decomposition mechanisms in mushroom-forming fungi.</title>
        <authorList>
            <person name="Floudas D."/>
            <person name="Bentzer J."/>
            <person name="Ahren D."/>
            <person name="Johansson T."/>
            <person name="Persson P."/>
            <person name="Tunlid A."/>
        </authorList>
    </citation>
    <scope>NUCLEOTIDE SEQUENCE [LARGE SCALE GENOMIC DNA]</scope>
    <source>
        <strain evidence="11 12">CBS 101986</strain>
    </source>
</reference>
<dbReference type="SUPFAM" id="SSF52540">
    <property type="entry name" value="P-loop containing nucleoside triphosphate hydrolases"/>
    <property type="match status" value="1"/>
</dbReference>
<dbReference type="InterPro" id="IPR027417">
    <property type="entry name" value="P-loop_NTPase"/>
</dbReference>
<keyword evidence="12" id="KW-1185">Reference proteome</keyword>
<comment type="similarity">
    <text evidence="1">Belongs to the helicase family. RecQ subfamily.</text>
</comment>
<organism evidence="11 12">
    <name type="scientific">Psilocybe cf. subviscida</name>
    <dbReference type="NCBI Taxonomy" id="2480587"/>
    <lineage>
        <taxon>Eukaryota</taxon>
        <taxon>Fungi</taxon>
        <taxon>Dikarya</taxon>
        <taxon>Basidiomycota</taxon>
        <taxon>Agaricomycotina</taxon>
        <taxon>Agaricomycetes</taxon>
        <taxon>Agaricomycetidae</taxon>
        <taxon>Agaricales</taxon>
        <taxon>Agaricineae</taxon>
        <taxon>Strophariaceae</taxon>
        <taxon>Psilocybe</taxon>
    </lineage>
</organism>
<evidence type="ECO:0000256" key="8">
    <source>
        <dbReference type="SAM" id="MobiDB-lite"/>
    </source>
</evidence>
<dbReference type="Pfam" id="PF00271">
    <property type="entry name" value="Helicase_C"/>
    <property type="match status" value="1"/>
</dbReference>
<dbReference type="SMART" id="SM00490">
    <property type="entry name" value="HELICc"/>
    <property type="match status" value="1"/>
</dbReference>
<evidence type="ECO:0000256" key="3">
    <source>
        <dbReference type="ARBA" id="ARBA00022840"/>
    </source>
</evidence>
<evidence type="ECO:0000256" key="2">
    <source>
        <dbReference type="ARBA" id="ARBA00022741"/>
    </source>
</evidence>
<evidence type="ECO:0000313" key="12">
    <source>
        <dbReference type="Proteomes" id="UP000567179"/>
    </source>
</evidence>
<evidence type="ECO:0000259" key="10">
    <source>
        <dbReference type="PROSITE" id="PS51194"/>
    </source>
</evidence>
<name>A0A8H5F3X0_9AGAR</name>
<dbReference type="PANTHER" id="PTHR13710">
    <property type="entry name" value="DNA HELICASE RECQ FAMILY MEMBER"/>
    <property type="match status" value="1"/>
</dbReference>
<dbReference type="GO" id="GO:0005694">
    <property type="term" value="C:chromosome"/>
    <property type="evidence" value="ECO:0007669"/>
    <property type="project" value="TreeGrafter"/>
</dbReference>
<evidence type="ECO:0000256" key="7">
    <source>
        <dbReference type="ARBA" id="ARBA00034808"/>
    </source>
</evidence>
<comment type="catalytic activity">
    <reaction evidence="6">
        <text>Couples ATP hydrolysis with the unwinding of duplex DNA by translocating in the 3'-5' direction.</text>
        <dbReference type="EC" id="5.6.2.4"/>
    </reaction>
</comment>
<keyword evidence="3" id="KW-0067">ATP-binding</keyword>
<feature type="domain" description="Helicase C-terminal" evidence="10">
    <location>
        <begin position="275"/>
        <end position="424"/>
    </location>
</feature>
<evidence type="ECO:0000256" key="5">
    <source>
        <dbReference type="ARBA" id="ARBA00023235"/>
    </source>
</evidence>
<protein>
    <recommendedName>
        <fullName evidence="7">DNA 3'-5' helicase</fullName>
        <ecNumber evidence="7">5.6.2.4</ecNumber>
    </recommendedName>
</protein>
<evidence type="ECO:0000256" key="6">
    <source>
        <dbReference type="ARBA" id="ARBA00034617"/>
    </source>
</evidence>
<dbReference type="EC" id="5.6.2.4" evidence="7"/>
<dbReference type="OrthoDB" id="10261556at2759"/>
<feature type="compositionally biased region" description="Acidic residues" evidence="8">
    <location>
        <begin position="456"/>
        <end position="483"/>
    </location>
</feature>
<dbReference type="GO" id="GO:0005524">
    <property type="term" value="F:ATP binding"/>
    <property type="evidence" value="ECO:0007669"/>
    <property type="project" value="UniProtKB-KW"/>
</dbReference>
<evidence type="ECO:0000256" key="4">
    <source>
        <dbReference type="ARBA" id="ARBA00023125"/>
    </source>
</evidence>
<evidence type="ECO:0000256" key="1">
    <source>
        <dbReference type="ARBA" id="ARBA00005446"/>
    </source>
</evidence>
<evidence type="ECO:0000259" key="9">
    <source>
        <dbReference type="PROSITE" id="PS51192"/>
    </source>
</evidence>
<keyword evidence="5" id="KW-0413">Isomerase</keyword>
<dbReference type="GO" id="GO:0043138">
    <property type="term" value="F:3'-5' DNA helicase activity"/>
    <property type="evidence" value="ECO:0007669"/>
    <property type="project" value="UniProtKB-EC"/>
</dbReference>
<dbReference type="Pfam" id="PF00270">
    <property type="entry name" value="DEAD"/>
    <property type="match status" value="1"/>
</dbReference>
<feature type="domain" description="Helicase ATP-binding" evidence="9">
    <location>
        <begin position="50"/>
        <end position="241"/>
    </location>
</feature>
<dbReference type="GO" id="GO:0003677">
    <property type="term" value="F:DNA binding"/>
    <property type="evidence" value="ECO:0007669"/>
    <property type="project" value="UniProtKB-KW"/>
</dbReference>